<keyword evidence="6" id="KW-0137">Centromere</keyword>
<evidence type="ECO:0000256" key="6">
    <source>
        <dbReference type="ARBA" id="ARBA00023328"/>
    </source>
</evidence>
<dbReference type="AlphaFoldDB" id="A0AA38RD25"/>
<comment type="caution">
    <text evidence="7">The sequence shown here is derived from an EMBL/GenBank/DDBJ whole genome shotgun (WGS) entry which is preliminary data.</text>
</comment>
<name>A0AA38RD25_9PEZI</name>
<dbReference type="Proteomes" id="UP001174694">
    <property type="component" value="Unassembled WGS sequence"/>
</dbReference>
<dbReference type="InterPro" id="IPR016024">
    <property type="entry name" value="ARM-type_fold"/>
</dbReference>
<protein>
    <submittedName>
        <fullName evidence="7">Centromere protein I</fullName>
    </submittedName>
</protein>
<proteinExistence type="inferred from homology"/>
<evidence type="ECO:0000256" key="5">
    <source>
        <dbReference type="ARBA" id="ARBA00023242"/>
    </source>
</evidence>
<dbReference type="GO" id="GO:0000939">
    <property type="term" value="C:inner kinetochore"/>
    <property type="evidence" value="ECO:0007669"/>
    <property type="project" value="TreeGrafter"/>
</dbReference>
<comment type="similarity">
    <text evidence="3">Belongs to the CENP-I/CTF3 family.</text>
</comment>
<dbReference type="GO" id="GO:0000070">
    <property type="term" value="P:mitotic sister chromatid segregation"/>
    <property type="evidence" value="ECO:0007669"/>
    <property type="project" value="TreeGrafter"/>
</dbReference>
<evidence type="ECO:0000313" key="8">
    <source>
        <dbReference type="Proteomes" id="UP001174694"/>
    </source>
</evidence>
<evidence type="ECO:0000256" key="3">
    <source>
        <dbReference type="ARBA" id="ARBA00005470"/>
    </source>
</evidence>
<comment type="subcellular location">
    <subcellularLocation>
        <location evidence="2">Chromosome</location>
        <location evidence="2">Centromere</location>
    </subcellularLocation>
    <subcellularLocation>
        <location evidence="1">Nucleus</location>
    </subcellularLocation>
</comment>
<dbReference type="InterPro" id="IPR012485">
    <property type="entry name" value="CENP-I"/>
</dbReference>
<gene>
    <name evidence="7" type="ORF">NKR23_g6362</name>
</gene>
<keyword evidence="5" id="KW-0539">Nucleus</keyword>
<evidence type="ECO:0000256" key="2">
    <source>
        <dbReference type="ARBA" id="ARBA00004584"/>
    </source>
</evidence>
<keyword evidence="4" id="KW-0158">Chromosome</keyword>
<dbReference type="CDD" id="cd22647">
    <property type="entry name" value="CTF3_NTD_HEAT"/>
    <property type="match status" value="1"/>
</dbReference>
<evidence type="ECO:0000256" key="1">
    <source>
        <dbReference type="ARBA" id="ARBA00004123"/>
    </source>
</evidence>
<accession>A0AA38RD25</accession>
<dbReference type="GO" id="GO:0034080">
    <property type="term" value="P:CENP-A containing chromatin assembly"/>
    <property type="evidence" value="ECO:0007669"/>
    <property type="project" value="TreeGrafter"/>
</dbReference>
<dbReference type="EMBL" id="JANBVO010000018">
    <property type="protein sequence ID" value="KAJ9143753.1"/>
    <property type="molecule type" value="Genomic_DNA"/>
</dbReference>
<dbReference type="PANTHER" id="PTHR48208">
    <property type="entry name" value="CENTROMERE PROTEIN I"/>
    <property type="match status" value="1"/>
</dbReference>
<sequence>MDDTSASAGVTLDTVIRDVIEASKVPAKRRQAGIRSRVEELTSLAYERGVLPEDLTELVDLITTPSHLDQASLAAIVKNLYPVEKVSEEALLKVVGCLGHGQLKPSLTIQALLLRWIILVYHSIGNQNVLSQAYSVLFNLIDTAAVRPQLCHLLALITRRKHVRPYRIKAVITLCSQTGNDLSLRGLLRVYKNYYPEITVEGKASAFKHPDPQWRIRLDEIQAVHRQRRELDSQGPQNGFQVKHRYINRIKGSKGAAIPVVYTSRAHENSVTLEEIDNVDSFVQNIEKIELPNQLVAVLVDPLLQKLMVLRQDHEASRRASNWIMACISDLATGDGDRAMLLDTLEIIRDYAAVAKTLAHFFLDFIRDILRNSPDSYDARDVIMECLPYTPLAEWSELYSSTFQPLEAVALDNTPESQLSLLEFYTSLLRRWTNILMALDEAPAHSASTISSLIEHVNKLCLTVLQTSPTASTHLTIVDFYETAACMLTDQTFLERVQITIPSPYLVYILQFSQSLAVVSRICGVLALYKQGLEKARTKSAEQQLPPYETKHINTFNGFLVDICNCFWRGRAFSDTDTNAQGCLVPQSVIPSLAKYLTSLDKDLALVAAFTLSLSPLLSLQSISYVRELEDAELETGSGELRARHAGPVTQSSLAQLRLRGGLAMTWQEYRSGVLKYLSGKGMDGIPEFMYNTMKNLRETRAAA</sequence>
<evidence type="ECO:0000256" key="4">
    <source>
        <dbReference type="ARBA" id="ARBA00022454"/>
    </source>
</evidence>
<dbReference type="PANTHER" id="PTHR48208:SF2">
    <property type="entry name" value="CENTROMERE PROTEIN I"/>
    <property type="match status" value="1"/>
</dbReference>
<reference evidence="7" key="1">
    <citation type="submission" date="2022-07" db="EMBL/GenBank/DDBJ databases">
        <title>Fungi with potential for degradation of polypropylene.</title>
        <authorList>
            <person name="Gostincar C."/>
        </authorList>
    </citation>
    <scope>NUCLEOTIDE SEQUENCE</scope>
    <source>
        <strain evidence="7">EXF-13308</strain>
    </source>
</reference>
<dbReference type="SUPFAM" id="SSF48371">
    <property type="entry name" value="ARM repeat"/>
    <property type="match status" value="1"/>
</dbReference>
<keyword evidence="8" id="KW-1185">Reference proteome</keyword>
<evidence type="ECO:0000313" key="7">
    <source>
        <dbReference type="EMBL" id="KAJ9143753.1"/>
    </source>
</evidence>
<dbReference type="Pfam" id="PF07778">
    <property type="entry name" value="CENP-I"/>
    <property type="match status" value="1"/>
</dbReference>
<organism evidence="7 8">
    <name type="scientific">Pleurostoma richardsiae</name>
    <dbReference type="NCBI Taxonomy" id="41990"/>
    <lineage>
        <taxon>Eukaryota</taxon>
        <taxon>Fungi</taxon>
        <taxon>Dikarya</taxon>
        <taxon>Ascomycota</taxon>
        <taxon>Pezizomycotina</taxon>
        <taxon>Sordariomycetes</taxon>
        <taxon>Sordariomycetidae</taxon>
        <taxon>Calosphaeriales</taxon>
        <taxon>Pleurostomataceae</taxon>
        <taxon>Pleurostoma</taxon>
    </lineage>
</organism>
<dbReference type="GO" id="GO:0005634">
    <property type="term" value="C:nucleus"/>
    <property type="evidence" value="ECO:0007669"/>
    <property type="project" value="UniProtKB-SubCell"/>
</dbReference>